<dbReference type="InterPro" id="IPR022111">
    <property type="entry name" value="Rhodanese_C"/>
</dbReference>
<name>A0A0G4IVB7_PLABS</name>
<dbReference type="PANTHER" id="PTHR43268:SF6">
    <property type="entry name" value="THIOSULFATE SULFURTRANSFERASE_RHODANESE-LIKE DOMAIN-CONTAINING PROTEIN 2"/>
    <property type="match status" value="1"/>
</dbReference>
<dbReference type="CDD" id="cd01518">
    <property type="entry name" value="RHOD_YceA"/>
    <property type="match status" value="1"/>
</dbReference>
<accession>A0A0G4IVB7</accession>
<dbReference type="SMART" id="SM00450">
    <property type="entry name" value="RHOD"/>
    <property type="match status" value="1"/>
</dbReference>
<dbReference type="Pfam" id="PF17773">
    <property type="entry name" value="UPF0176_N"/>
    <property type="match status" value="1"/>
</dbReference>
<dbReference type="Gene3D" id="3.30.70.100">
    <property type="match status" value="1"/>
</dbReference>
<evidence type="ECO:0000313" key="3">
    <source>
        <dbReference type="Proteomes" id="UP000039324"/>
    </source>
</evidence>
<organism evidence="2 3">
    <name type="scientific">Plasmodiophora brassicae</name>
    <name type="common">Clubroot disease agent</name>
    <dbReference type="NCBI Taxonomy" id="37360"/>
    <lineage>
        <taxon>Eukaryota</taxon>
        <taxon>Sar</taxon>
        <taxon>Rhizaria</taxon>
        <taxon>Endomyxa</taxon>
        <taxon>Phytomyxea</taxon>
        <taxon>Plasmodiophorida</taxon>
        <taxon>Plasmodiophoridae</taxon>
        <taxon>Plasmodiophora</taxon>
    </lineage>
</organism>
<dbReference type="InterPro" id="IPR036873">
    <property type="entry name" value="Rhodanese-like_dom_sf"/>
</dbReference>
<dbReference type="PANTHER" id="PTHR43268">
    <property type="entry name" value="THIOSULFATE SULFURTRANSFERASE/RHODANESE-LIKE DOMAIN-CONTAINING PROTEIN 2"/>
    <property type="match status" value="1"/>
</dbReference>
<gene>
    <name evidence="2" type="ORF">PBRA_001131</name>
</gene>
<evidence type="ECO:0000313" key="2">
    <source>
        <dbReference type="EMBL" id="CEO99225.1"/>
    </source>
</evidence>
<dbReference type="InterPro" id="IPR040503">
    <property type="entry name" value="TRHO_N"/>
</dbReference>
<dbReference type="Gene3D" id="3.40.250.10">
    <property type="entry name" value="Rhodanese-like domain"/>
    <property type="match status" value="1"/>
</dbReference>
<dbReference type="InterPro" id="IPR001763">
    <property type="entry name" value="Rhodanese-like_dom"/>
</dbReference>
<dbReference type="PROSITE" id="PS50206">
    <property type="entry name" value="RHODANESE_3"/>
    <property type="match status" value="1"/>
</dbReference>
<evidence type="ECO:0000259" key="1">
    <source>
        <dbReference type="PROSITE" id="PS50206"/>
    </source>
</evidence>
<dbReference type="OMA" id="CDTHTNC"/>
<dbReference type="Proteomes" id="UP000039324">
    <property type="component" value="Unassembled WGS sequence"/>
</dbReference>
<feature type="domain" description="Rhodanese" evidence="1">
    <location>
        <begin position="124"/>
        <end position="218"/>
    </location>
</feature>
<keyword evidence="3" id="KW-1185">Reference proteome</keyword>
<dbReference type="AlphaFoldDB" id="A0A0G4IVB7"/>
<dbReference type="OrthoDB" id="25002at2759"/>
<dbReference type="InterPro" id="IPR020936">
    <property type="entry name" value="TrhO"/>
</dbReference>
<dbReference type="EMBL" id="CDSF01000090">
    <property type="protein sequence ID" value="CEO99225.1"/>
    <property type="molecule type" value="Genomic_DNA"/>
</dbReference>
<sequence>MVPREAYKVLLYYSYSALDDPDAHAQWQTGLCDRLDLRGRIRVAREGINGTVSGTADAVRQYMEQVDQLGLFPGMQWKVSPSEIGHAFPSMIVSLRDTIVNMGAKLAHNPGEYLSPAEFNEAMADEDSVLVDCRNSYEWQIGRFEGAPCPSGRQFTDWPKEASALAGRLQGKRVLMYCTGGIRCEMASSYLKSLGVDRVAQLHGGIHEYLKAYPDGGRFRGKNFVFDERIAIPSNDATVVGRCRVCSRSFDDYSQKRRCVHCRILVVCCDTCHDAGVPLVCGTCKHSQRDLGVNV</sequence>
<dbReference type="HAMAP" id="MF_00469">
    <property type="entry name" value="TrhO"/>
    <property type="match status" value="1"/>
</dbReference>
<protein>
    <recommendedName>
        <fullName evidence="1">Rhodanese domain-containing protein</fullName>
    </recommendedName>
</protein>
<proteinExistence type="inferred from homology"/>
<dbReference type="Pfam" id="PF12368">
    <property type="entry name" value="Rhodanese_C"/>
    <property type="match status" value="1"/>
</dbReference>
<dbReference type="Pfam" id="PF00581">
    <property type="entry name" value="Rhodanese"/>
    <property type="match status" value="1"/>
</dbReference>
<dbReference type="STRING" id="37360.A0A0G4IVB7"/>
<dbReference type="SUPFAM" id="SSF52821">
    <property type="entry name" value="Rhodanese/Cell cycle control phosphatase"/>
    <property type="match status" value="1"/>
</dbReference>
<reference evidence="2 3" key="1">
    <citation type="submission" date="2015-02" db="EMBL/GenBank/DDBJ databases">
        <authorList>
            <person name="Chooi Y.-H."/>
        </authorList>
    </citation>
    <scope>NUCLEOTIDE SEQUENCE [LARGE SCALE GENOMIC DNA]</scope>
    <source>
        <strain evidence="2">E3</strain>
    </source>
</reference>